<dbReference type="GO" id="GO:0008379">
    <property type="term" value="F:thioredoxin peroxidase activity"/>
    <property type="evidence" value="ECO:0007669"/>
    <property type="project" value="TreeGrafter"/>
</dbReference>
<evidence type="ECO:0000313" key="11">
    <source>
        <dbReference type="Proteomes" id="UP000317691"/>
    </source>
</evidence>
<protein>
    <submittedName>
        <fullName evidence="10">Peroxiredoxin</fullName>
    </submittedName>
</protein>
<dbReference type="PIRSF" id="PIRSF000239">
    <property type="entry name" value="AHPC"/>
    <property type="match status" value="1"/>
</dbReference>
<comment type="similarity">
    <text evidence="6">Belongs to the peroxiredoxin family. Prx6 subfamily.</text>
</comment>
<keyword evidence="5" id="KW-0676">Redox-active center</keyword>
<dbReference type="InterPro" id="IPR036249">
    <property type="entry name" value="Thioredoxin-like_sf"/>
</dbReference>
<keyword evidence="4" id="KW-0560">Oxidoreductase</keyword>
<dbReference type="FunFam" id="3.40.30.10:FF:000011">
    <property type="entry name" value="Peroxiredoxin PRX1"/>
    <property type="match status" value="1"/>
</dbReference>
<name>A0A538TJG7_UNCEI</name>
<dbReference type="GO" id="GO:0005829">
    <property type="term" value="C:cytosol"/>
    <property type="evidence" value="ECO:0007669"/>
    <property type="project" value="TreeGrafter"/>
</dbReference>
<reference evidence="10 11" key="1">
    <citation type="journal article" date="2019" name="Nat. Microbiol.">
        <title>Mediterranean grassland soil C-N compound turnover is dependent on rainfall and depth, and is mediated by genomically divergent microorganisms.</title>
        <authorList>
            <person name="Diamond S."/>
            <person name="Andeer P.F."/>
            <person name="Li Z."/>
            <person name="Crits-Christoph A."/>
            <person name="Burstein D."/>
            <person name="Anantharaman K."/>
            <person name="Lane K.R."/>
            <person name="Thomas B.C."/>
            <person name="Pan C."/>
            <person name="Northen T.R."/>
            <person name="Banfield J.F."/>
        </authorList>
    </citation>
    <scope>NUCLEOTIDE SEQUENCE [LARGE SCALE GENOMIC DNA]</scope>
    <source>
        <strain evidence="10">WS_9</strain>
    </source>
</reference>
<dbReference type="EMBL" id="VBOZ01000029">
    <property type="protein sequence ID" value="TMQ63761.1"/>
    <property type="molecule type" value="Genomic_DNA"/>
</dbReference>
<evidence type="ECO:0000256" key="3">
    <source>
        <dbReference type="ARBA" id="ARBA00022862"/>
    </source>
</evidence>
<evidence type="ECO:0000256" key="6">
    <source>
        <dbReference type="ARBA" id="ARBA00025719"/>
    </source>
</evidence>
<dbReference type="InterPro" id="IPR024706">
    <property type="entry name" value="Peroxiredoxin_AhpC-typ"/>
</dbReference>
<comment type="function">
    <text evidence="7">Thiol-specific peroxidase that catalyzes the reduction of hydrogen peroxide and organic hydroperoxides to water and alcohols, respectively. Plays a role in cell protection against oxidative stress by detoxifying peroxides.</text>
</comment>
<dbReference type="GO" id="GO:0006979">
    <property type="term" value="P:response to oxidative stress"/>
    <property type="evidence" value="ECO:0007669"/>
    <property type="project" value="TreeGrafter"/>
</dbReference>
<dbReference type="GO" id="GO:0042744">
    <property type="term" value="P:hydrogen peroxide catabolic process"/>
    <property type="evidence" value="ECO:0007669"/>
    <property type="project" value="TreeGrafter"/>
</dbReference>
<dbReference type="SUPFAM" id="SSF52833">
    <property type="entry name" value="Thioredoxin-like"/>
    <property type="match status" value="1"/>
</dbReference>
<dbReference type="CDD" id="cd03016">
    <property type="entry name" value="PRX_1cys"/>
    <property type="match status" value="1"/>
</dbReference>
<keyword evidence="3" id="KW-0049">Antioxidant</keyword>
<feature type="active site" description="Cysteine sulfenic acid (-SOH) intermediate; for peroxidase activity" evidence="8">
    <location>
        <position position="52"/>
    </location>
</feature>
<proteinExistence type="inferred from homology"/>
<evidence type="ECO:0000256" key="4">
    <source>
        <dbReference type="ARBA" id="ARBA00023002"/>
    </source>
</evidence>
<evidence type="ECO:0000256" key="2">
    <source>
        <dbReference type="ARBA" id="ARBA00022559"/>
    </source>
</evidence>
<organism evidence="10 11">
    <name type="scientific">Eiseniibacteriota bacterium</name>
    <dbReference type="NCBI Taxonomy" id="2212470"/>
    <lineage>
        <taxon>Bacteria</taxon>
        <taxon>Candidatus Eiseniibacteriota</taxon>
    </lineage>
</organism>
<keyword evidence="2" id="KW-0575">Peroxidase</keyword>
<evidence type="ECO:0000313" key="10">
    <source>
        <dbReference type="EMBL" id="TMQ63761.1"/>
    </source>
</evidence>
<evidence type="ECO:0000256" key="8">
    <source>
        <dbReference type="PIRSR" id="PIRSR000239-1"/>
    </source>
</evidence>
<evidence type="ECO:0000256" key="7">
    <source>
        <dbReference type="ARBA" id="ARBA00037420"/>
    </source>
</evidence>
<dbReference type="GO" id="GO:0045454">
    <property type="term" value="P:cell redox homeostasis"/>
    <property type="evidence" value="ECO:0007669"/>
    <property type="project" value="TreeGrafter"/>
</dbReference>
<dbReference type="InterPro" id="IPR013766">
    <property type="entry name" value="Thioredoxin_domain"/>
</dbReference>
<comment type="caution">
    <text evidence="10">The sequence shown here is derived from an EMBL/GenBank/DDBJ whole genome shotgun (WGS) entry which is preliminary data.</text>
</comment>
<dbReference type="PANTHER" id="PTHR10681">
    <property type="entry name" value="THIOREDOXIN PEROXIDASE"/>
    <property type="match status" value="1"/>
</dbReference>
<comment type="similarity">
    <text evidence="1">Belongs to the peroxiredoxin family. AhpC/Prx1 subfamily.</text>
</comment>
<evidence type="ECO:0000256" key="1">
    <source>
        <dbReference type="ARBA" id="ARBA00009796"/>
    </source>
</evidence>
<dbReference type="Proteomes" id="UP000317691">
    <property type="component" value="Unassembled WGS sequence"/>
</dbReference>
<feature type="domain" description="Thioredoxin" evidence="9">
    <location>
        <begin position="10"/>
        <end position="175"/>
    </location>
</feature>
<dbReference type="PANTHER" id="PTHR10681:SF128">
    <property type="entry name" value="THIOREDOXIN-DEPENDENT PEROXIDE REDUCTASE, MITOCHONDRIAL"/>
    <property type="match status" value="1"/>
</dbReference>
<dbReference type="Gene3D" id="3.40.30.10">
    <property type="entry name" value="Glutaredoxin"/>
    <property type="match status" value="1"/>
</dbReference>
<evidence type="ECO:0000256" key="5">
    <source>
        <dbReference type="ARBA" id="ARBA00023284"/>
    </source>
</evidence>
<dbReference type="InterPro" id="IPR050217">
    <property type="entry name" value="Peroxiredoxin"/>
</dbReference>
<sequence length="227" mass="25079">MAVQIGNAALQIGSVAPDFEAQTTAGPIRFHEWIGDSWAVLFSHPKDFTPVCTTELGYMAKLKPEFDKRNTKVIGLSVDPVDNHVKWSNDIKETQGFAPNYPMIGDTDLAVSKLYGMLPADLEGSCDGRTAADNQTVRNVYVIGPDKKIKLMIAYPMTTGRNFDEVLRVIDSMQLTAKHKVATPVNWKQGEDVIIAGSVSDDDAKKTYPQGWKAPRPYLRIVPQPKS</sequence>
<dbReference type="Pfam" id="PF10417">
    <property type="entry name" value="1-cysPrx_C"/>
    <property type="match status" value="1"/>
</dbReference>
<dbReference type="Gene3D" id="3.30.1020.10">
    <property type="entry name" value="Antioxidant, Horf6, Chain A, domain2"/>
    <property type="match status" value="1"/>
</dbReference>
<gene>
    <name evidence="10" type="ORF">E6K79_08930</name>
</gene>
<dbReference type="FunFam" id="3.30.1020.10:FF:000001">
    <property type="entry name" value="1-Cys peroxiredoxin"/>
    <property type="match status" value="1"/>
</dbReference>
<accession>A0A538TJG7</accession>
<dbReference type="InterPro" id="IPR019479">
    <property type="entry name" value="Peroxiredoxin_C"/>
</dbReference>
<dbReference type="InterPro" id="IPR045020">
    <property type="entry name" value="PRX_1cys"/>
</dbReference>
<dbReference type="GO" id="GO:0033554">
    <property type="term" value="P:cellular response to stress"/>
    <property type="evidence" value="ECO:0007669"/>
    <property type="project" value="TreeGrafter"/>
</dbReference>
<dbReference type="Pfam" id="PF00578">
    <property type="entry name" value="AhpC-TSA"/>
    <property type="match status" value="1"/>
</dbReference>
<evidence type="ECO:0000259" key="9">
    <source>
        <dbReference type="PROSITE" id="PS51352"/>
    </source>
</evidence>
<dbReference type="AlphaFoldDB" id="A0A538TJG7"/>
<dbReference type="PROSITE" id="PS51352">
    <property type="entry name" value="THIOREDOXIN_2"/>
    <property type="match status" value="1"/>
</dbReference>
<dbReference type="InterPro" id="IPR000866">
    <property type="entry name" value="AhpC/TSA"/>
</dbReference>